<sequence length="56" mass="6156">MVNVISPKGLYSGSRYVLLHSRQKKIGGQTSKKKIQKFSTTGVIGVSEFVKINDTT</sequence>
<protein>
    <submittedName>
        <fullName evidence="1">Uncharacterized protein</fullName>
    </submittedName>
</protein>
<accession>A0A0F3NV68</accession>
<dbReference type="Proteomes" id="UP000033671">
    <property type="component" value="Unassembled WGS sequence"/>
</dbReference>
<comment type="caution">
    <text evidence="1">The sequence shown here is derived from an EMBL/GenBank/DDBJ whole genome shotgun (WGS) entry which is preliminary data.</text>
</comment>
<proteinExistence type="predicted"/>
<dbReference type="EMBL" id="LAOA01000125">
    <property type="protein sequence ID" value="KJV71943.1"/>
    <property type="molecule type" value="Genomic_DNA"/>
</dbReference>
<dbReference type="PATRIC" id="fig|1359175.3.peg.409"/>
<evidence type="ECO:0000313" key="2">
    <source>
        <dbReference type="Proteomes" id="UP000033671"/>
    </source>
</evidence>
<evidence type="ECO:0000313" key="1">
    <source>
        <dbReference type="EMBL" id="KJV71943.1"/>
    </source>
</evidence>
<name>A0A0F3NV68_ORITS</name>
<gene>
    <name evidence="1" type="ORF">OTSTA716_2103</name>
</gene>
<reference evidence="1 2" key="1">
    <citation type="submission" date="2015-01" db="EMBL/GenBank/DDBJ databases">
        <title>Genome Sequencing of Rickettsiales.</title>
        <authorList>
            <person name="Daugherty S.C."/>
            <person name="Su Q."/>
            <person name="Abolude K."/>
            <person name="Beier-Sexton M."/>
            <person name="Carlyon J.A."/>
            <person name="Carter R."/>
            <person name="Day N.P."/>
            <person name="Dumler S.J."/>
            <person name="Dyachenko V."/>
            <person name="Godinez A."/>
            <person name="Kurtti T.J."/>
            <person name="Lichay M."/>
            <person name="Mullins K.E."/>
            <person name="Ott S."/>
            <person name="Pappas-Brown V."/>
            <person name="Paris D.H."/>
            <person name="Patel P."/>
            <person name="Richards A.L."/>
            <person name="Sadzewicz L."/>
            <person name="Sears K."/>
            <person name="Seidman D."/>
            <person name="Sengamalay N."/>
            <person name="Stenos J."/>
            <person name="Tallon L.J."/>
            <person name="Vincent G."/>
            <person name="Fraser C.M."/>
            <person name="Munderloh U."/>
            <person name="Dunning-Hotopp J.C."/>
        </authorList>
    </citation>
    <scope>NUCLEOTIDE SEQUENCE [LARGE SCALE GENOMIC DNA]</scope>
    <source>
        <strain evidence="1 2">TA716</strain>
    </source>
</reference>
<organism evidence="1 2">
    <name type="scientific">Orientia tsutsugamushi str. TA716</name>
    <dbReference type="NCBI Taxonomy" id="1359175"/>
    <lineage>
        <taxon>Bacteria</taxon>
        <taxon>Pseudomonadati</taxon>
        <taxon>Pseudomonadota</taxon>
        <taxon>Alphaproteobacteria</taxon>
        <taxon>Rickettsiales</taxon>
        <taxon>Rickettsiaceae</taxon>
        <taxon>Rickettsieae</taxon>
        <taxon>Orientia</taxon>
    </lineage>
</organism>
<dbReference type="AlphaFoldDB" id="A0A0F3NV68"/>